<dbReference type="Pfam" id="PF12804">
    <property type="entry name" value="NTP_transf_3"/>
    <property type="match status" value="1"/>
</dbReference>
<protein>
    <recommendedName>
        <fullName evidence="1">MobA-like NTP transferase domain-containing protein</fullName>
    </recommendedName>
</protein>
<accession>A0A1V2A8D2</accession>
<dbReference type="STRING" id="1714355.BTO28_07980"/>
<organism evidence="2 3">
    <name type="scientific">Domibacillus epiphyticus</name>
    <dbReference type="NCBI Taxonomy" id="1714355"/>
    <lineage>
        <taxon>Bacteria</taxon>
        <taxon>Bacillati</taxon>
        <taxon>Bacillota</taxon>
        <taxon>Bacilli</taxon>
        <taxon>Bacillales</taxon>
        <taxon>Bacillaceae</taxon>
        <taxon>Domibacillus</taxon>
    </lineage>
</organism>
<evidence type="ECO:0000259" key="1">
    <source>
        <dbReference type="Pfam" id="PF12804"/>
    </source>
</evidence>
<comment type="caution">
    <text evidence="2">The sequence shown here is derived from an EMBL/GenBank/DDBJ whole genome shotgun (WGS) entry which is preliminary data.</text>
</comment>
<dbReference type="SUPFAM" id="SSF53448">
    <property type="entry name" value="Nucleotide-diphospho-sugar transferases"/>
    <property type="match status" value="1"/>
</dbReference>
<dbReference type="GO" id="GO:0016779">
    <property type="term" value="F:nucleotidyltransferase activity"/>
    <property type="evidence" value="ECO:0007669"/>
    <property type="project" value="UniProtKB-ARBA"/>
</dbReference>
<dbReference type="Gene3D" id="3.90.550.10">
    <property type="entry name" value="Spore Coat Polysaccharide Biosynthesis Protein SpsA, Chain A"/>
    <property type="match status" value="1"/>
</dbReference>
<feature type="domain" description="MobA-like NTP transferase" evidence="1">
    <location>
        <begin position="9"/>
        <end position="172"/>
    </location>
</feature>
<reference evidence="2 3" key="1">
    <citation type="submission" date="2016-12" db="EMBL/GenBank/DDBJ databases">
        <title>Domibacillus sp. SAB 38T whole genome sequencing.</title>
        <authorList>
            <person name="Verma A."/>
            <person name="Ojha A.K."/>
            <person name="Krishnamurthi S."/>
        </authorList>
    </citation>
    <scope>NUCLEOTIDE SEQUENCE [LARGE SCALE GENOMIC DNA]</scope>
    <source>
        <strain evidence="2 3">SAB 38</strain>
    </source>
</reference>
<keyword evidence="3" id="KW-1185">Reference proteome</keyword>
<gene>
    <name evidence="2" type="ORF">BTO28_07980</name>
</gene>
<sequence length="203" mass="22620">MKDNIPIMAVVLSAGKSSRMGQLKQLLPIQGVAMAELILTKVLSFPFSKIISVVGFKKEEIKNSVIIKDTRFKWVSNDHFHEGLSSSIKEAILHADTDIIGVMVFLGDQPLFKEKTILQLFDKIMNLETSSTCIIQPTYNGQTGHPVFIPSGLFPYVGELSGDQGAKRIFKFAEKHIFVPVDDRGVIFDVDTPKDYEDAVKAY</sequence>
<evidence type="ECO:0000313" key="3">
    <source>
        <dbReference type="Proteomes" id="UP000188613"/>
    </source>
</evidence>
<dbReference type="CDD" id="cd04182">
    <property type="entry name" value="GT_2_like_f"/>
    <property type="match status" value="1"/>
</dbReference>
<evidence type="ECO:0000313" key="2">
    <source>
        <dbReference type="EMBL" id="OMP67259.1"/>
    </source>
</evidence>
<dbReference type="OrthoDB" id="285216at2"/>
<dbReference type="InterPro" id="IPR025877">
    <property type="entry name" value="MobA-like_NTP_Trfase"/>
</dbReference>
<name>A0A1V2A8D2_9BACI</name>
<proteinExistence type="predicted"/>
<dbReference type="Proteomes" id="UP000188613">
    <property type="component" value="Unassembled WGS sequence"/>
</dbReference>
<dbReference type="InterPro" id="IPR029044">
    <property type="entry name" value="Nucleotide-diphossugar_trans"/>
</dbReference>
<dbReference type="PANTHER" id="PTHR43777">
    <property type="entry name" value="MOLYBDENUM COFACTOR CYTIDYLYLTRANSFERASE"/>
    <property type="match status" value="1"/>
</dbReference>
<dbReference type="RefSeq" id="WP_076765040.1">
    <property type="nucleotide sequence ID" value="NZ_MSFI01000011.1"/>
</dbReference>
<dbReference type="EMBL" id="MSFI01000011">
    <property type="protein sequence ID" value="OMP67259.1"/>
    <property type="molecule type" value="Genomic_DNA"/>
</dbReference>
<dbReference type="AlphaFoldDB" id="A0A1V2A8D2"/>
<dbReference type="PANTHER" id="PTHR43777:SF1">
    <property type="entry name" value="MOLYBDENUM COFACTOR CYTIDYLYLTRANSFERASE"/>
    <property type="match status" value="1"/>
</dbReference>